<feature type="compositionally biased region" description="Polar residues" evidence="1">
    <location>
        <begin position="288"/>
        <end position="297"/>
    </location>
</feature>
<evidence type="ECO:0000256" key="1">
    <source>
        <dbReference type="SAM" id="MobiDB-lite"/>
    </source>
</evidence>
<name>A0A2T5YE64_9BACT</name>
<dbReference type="Pfam" id="PF14099">
    <property type="entry name" value="Polysacc_lyase"/>
    <property type="match status" value="1"/>
</dbReference>
<sequence>MNSRFKYILMPLLVGTITMSCEKEELEDMTPTAELGTEATDLATSANLIFNETFESGNGFSGIKHQASTNYGFSVVSNPAFEGSKAGRFELRDTDAEASGGTRTEFLFPEDTRAKEGWYSFAGYFPSSDYADEKSRDIITQWHQGGGSGSPHTVLVVENGEFIMHVGEARLPLGKMTKNVWHKFVIHMVHSGGSDGLIEVWLNDKKVASRSGATIKSGYELPRWKVGIYKWDWNGSETTNTKKRVWYIDNVKLGNSKASLSEMSSGSGSGSGSVTEPAPSPSEPTSPDAGTSAPSSSADISGFTLIDSHYEKGVLPITNGAQISLSQLEYTKLNVQANTSSSVESVKFELSGAQSKTFTDSAAPFALHGDDGKGNFYYGNWNPPAAGTYTLKATPYKNGQAGTPVSVTFTIVNSGEHVLPENGGSTSGSNETALPSTSSDITGFTLIDSHTEKGVQTIADGSVIKLSSLAYTKLNIQANTSSSVENVKFELSGAQSKTYTDKGAPFALHGDDGNGNFYYGNWNPPAAGTYTLKATPYTNGQAGTPVTIKFTIQK</sequence>
<dbReference type="Gene3D" id="2.60.40.10">
    <property type="entry name" value="Immunoglobulins"/>
    <property type="match status" value="1"/>
</dbReference>
<dbReference type="GO" id="GO:0016829">
    <property type="term" value="F:lyase activity"/>
    <property type="evidence" value="ECO:0007669"/>
    <property type="project" value="UniProtKB-KW"/>
</dbReference>
<keyword evidence="3" id="KW-1185">Reference proteome</keyword>
<evidence type="ECO:0000313" key="2">
    <source>
        <dbReference type="EMBL" id="PTX14997.1"/>
    </source>
</evidence>
<reference evidence="2 3" key="1">
    <citation type="submission" date="2018-04" db="EMBL/GenBank/DDBJ databases">
        <title>Genomic Encyclopedia of Archaeal and Bacterial Type Strains, Phase II (KMG-II): from individual species to whole genera.</title>
        <authorList>
            <person name="Goeker M."/>
        </authorList>
    </citation>
    <scope>NUCLEOTIDE SEQUENCE [LARGE SCALE GENOMIC DNA]</scope>
    <source>
        <strain evidence="2 3">DSM 100162</strain>
    </source>
</reference>
<dbReference type="InterPro" id="IPR013783">
    <property type="entry name" value="Ig-like_fold"/>
</dbReference>
<proteinExistence type="predicted"/>
<accession>A0A2T5YE64</accession>
<dbReference type="InterPro" id="IPR025975">
    <property type="entry name" value="Polysacc_lyase"/>
</dbReference>
<protein>
    <submittedName>
        <fullName evidence="2">Polysaccharide lyase-like protein</fullName>
    </submittedName>
</protein>
<dbReference type="RefSeq" id="WP_108213006.1">
    <property type="nucleotide sequence ID" value="NZ_QBKI01000009.1"/>
</dbReference>
<feature type="region of interest" description="Disordered" evidence="1">
    <location>
        <begin position="259"/>
        <end position="297"/>
    </location>
</feature>
<organism evidence="2 3">
    <name type="scientific">Pontibacter mucosus</name>
    <dbReference type="NCBI Taxonomy" id="1649266"/>
    <lineage>
        <taxon>Bacteria</taxon>
        <taxon>Pseudomonadati</taxon>
        <taxon>Bacteroidota</taxon>
        <taxon>Cytophagia</taxon>
        <taxon>Cytophagales</taxon>
        <taxon>Hymenobacteraceae</taxon>
        <taxon>Pontibacter</taxon>
    </lineage>
</organism>
<keyword evidence="2" id="KW-0456">Lyase</keyword>
<evidence type="ECO:0000313" key="3">
    <source>
        <dbReference type="Proteomes" id="UP000244225"/>
    </source>
</evidence>
<dbReference type="OrthoDB" id="652886at2"/>
<dbReference type="EMBL" id="QBKI01000009">
    <property type="protein sequence ID" value="PTX14997.1"/>
    <property type="molecule type" value="Genomic_DNA"/>
</dbReference>
<dbReference type="Proteomes" id="UP000244225">
    <property type="component" value="Unassembled WGS sequence"/>
</dbReference>
<gene>
    <name evidence="2" type="ORF">C8N40_10995</name>
</gene>
<dbReference type="Gene3D" id="2.60.120.200">
    <property type="match status" value="1"/>
</dbReference>
<comment type="caution">
    <text evidence="2">The sequence shown here is derived from an EMBL/GenBank/DDBJ whole genome shotgun (WGS) entry which is preliminary data.</text>
</comment>
<dbReference type="PROSITE" id="PS51257">
    <property type="entry name" value="PROKAR_LIPOPROTEIN"/>
    <property type="match status" value="1"/>
</dbReference>
<dbReference type="AlphaFoldDB" id="A0A2T5YE64"/>